<dbReference type="PANTHER" id="PTHR43373">
    <property type="entry name" value="NA(+)/H(+) ANTIPORTER SUBUNIT"/>
    <property type="match status" value="1"/>
</dbReference>
<reference evidence="5 6" key="1">
    <citation type="submission" date="2019-03" db="EMBL/GenBank/DDBJ databases">
        <title>Genomic Encyclopedia of Type Strains, Phase IV (KMG-IV): sequencing the most valuable type-strain genomes for metagenomic binning, comparative biology and taxonomic classification.</title>
        <authorList>
            <person name="Goeker M."/>
        </authorList>
    </citation>
    <scope>NUCLEOTIDE SEQUENCE [LARGE SCALE GENOMIC DNA]</scope>
    <source>
        <strain evidence="5 6">LX-B</strain>
    </source>
</reference>
<feature type="transmembrane region" description="Helical" evidence="3">
    <location>
        <begin position="358"/>
        <end position="380"/>
    </location>
</feature>
<evidence type="ECO:0000256" key="1">
    <source>
        <dbReference type="ARBA" id="ARBA00004127"/>
    </source>
</evidence>
<feature type="transmembrane region" description="Helical" evidence="3">
    <location>
        <begin position="70"/>
        <end position="91"/>
    </location>
</feature>
<feature type="transmembrane region" description="Helical" evidence="3">
    <location>
        <begin position="260"/>
        <end position="282"/>
    </location>
</feature>
<feature type="transmembrane region" description="Helical" evidence="3">
    <location>
        <begin position="437"/>
        <end position="458"/>
    </location>
</feature>
<evidence type="ECO:0000259" key="4">
    <source>
        <dbReference type="Pfam" id="PF00361"/>
    </source>
</evidence>
<evidence type="ECO:0000313" key="6">
    <source>
        <dbReference type="Proteomes" id="UP000295008"/>
    </source>
</evidence>
<accession>A0A4R1R5T2</accession>
<feature type="transmembrane region" description="Helical" evidence="3">
    <location>
        <begin position="392"/>
        <end position="416"/>
    </location>
</feature>
<name>A0A4R1R5T2_HYDET</name>
<feature type="transmembrane region" description="Helical" evidence="3">
    <location>
        <begin position="127"/>
        <end position="146"/>
    </location>
</feature>
<evidence type="ECO:0000256" key="2">
    <source>
        <dbReference type="RuleBase" id="RU000320"/>
    </source>
</evidence>
<feature type="transmembrane region" description="Helical" evidence="3">
    <location>
        <begin position="187"/>
        <end position="207"/>
    </location>
</feature>
<dbReference type="AlphaFoldDB" id="A0A4R1R5T2"/>
<dbReference type="EMBL" id="SLUN01000035">
    <property type="protein sequence ID" value="TCL60894.1"/>
    <property type="molecule type" value="Genomic_DNA"/>
</dbReference>
<dbReference type="InterPro" id="IPR050616">
    <property type="entry name" value="CPA3_Na-H_Antiporter_A"/>
</dbReference>
<dbReference type="InterPro" id="IPR001750">
    <property type="entry name" value="ND/Mrp_TM"/>
</dbReference>
<protein>
    <submittedName>
        <fullName evidence="5">NADH-quinone oxidoreductase subunit L</fullName>
    </submittedName>
</protein>
<dbReference type="GO" id="GO:0016020">
    <property type="term" value="C:membrane"/>
    <property type="evidence" value="ECO:0007669"/>
    <property type="project" value="UniProtKB-SubCell"/>
</dbReference>
<feature type="transmembrane region" description="Helical" evidence="3">
    <location>
        <begin position="31"/>
        <end position="50"/>
    </location>
</feature>
<evidence type="ECO:0000313" key="5">
    <source>
        <dbReference type="EMBL" id="TCL60894.1"/>
    </source>
</evidence>
<feature type="domain" description="NADH:quinone oxidoreductase/Mrp antiporter transmembrane" evidence="4">
    <location>
        <begin position="122"/>
        <end position="408"/>
    </location>
</feature>
<dbReference type="GO" id="GO:0012505">
    <property type="term" value="C:endomembrane system"/>
    <property type="evidence" value="ECO:0007669"/>
    <property type="project" value="UniProtKB-SubCell"/>
</dbReference>
<comment type="subcellular location">
    <subcellularLocation>
        <location evidence="1">Endomembrane system</location>
        <topology evidence="1">Multi-pass membrane protein</topology>
    </subcellularLocation>
    <subcellularLocation>
        <location evidence="2">Membrane</location>
        <topology evidence="2">Multi-pass membrane protein</topology>
    </subcellularLocation>
</comment>
<keyword evidence="2 3" id="KW-0812">Transmembrane</keyword>
<feature type="transmembrane region" description="Helical" evidence="3">
    <location>
        <begin position="158"/>
        <end position="181"/>
    </location>
</feature>
<sequence>MDQILLSLILIPAVIGLILLAVPSRMKYLQAVLAILTAGGLFFLPLLLWGKQIDLRLPWVGFGIDFQLRWYAFSQFMAMAIAGFSLLIAIYSQKYMTGRSTNNQFYGFLFIAEAMAMGAVLANNLVLLIFFWEGLLIVLYALIALGHERSYRTGMKTFIIVGFTDLCLMLGIMLIGVQAGTFVMTDVHLTTTGLNGVAFLLLLIGALGKAGAMPFHSWIPDAAVDAPLPFVALIPSAVEKLLGIYLVTRIVLDFFTPDPIMRLVVMLIGAVTIICADMMALVQNDYKRLLAYSAIGQVGYMVLGIGTGVPAGVVGGLFHLINHAMYKSALFLTAGAVEQQTGTSDLRKLGGLGRKMPWTFVCFIVTAASLSGIPLFSGFVSKELIFEGTLEAGYPIFFLAAVAGAFITLATTLKLGHAVFLGNSTAHTEKAKEASGTLLLPATILAIGCVLFGIYQAWPLNTLVKPSLIATGLGEHASEVHFAFNLGWLFWVTVAVTVLGILNHWLGVKLTGRAVEAANHIRRLPGLATIYRLAEERYFDPYDQSKKAFQPLALTLFRIDRGVDWVFQSFAPAVAARVSSLRRIHNGLYSNYLAWSVGGLILIVFYITWFIR</sequence>
<dbReference type="OrthoDB" id="9807568at2"/>
<feature type="transmembrane region" description="Helical" evidence="3">
    <location>
        <begin position="228"/>
        <end position="248"/>
    </location>
</feature>
<comment type="caution">
    <text evidence="5">The sequence shown here is derived from an EMBL/GenBank/DDBJ whole genome shotgun (WGS) entry which is preliminary data.</text>
</comment>
<keyword evidence="6" id="KW-1185">Reference proteome</keyword>
<keyword evidence="3" id="KW-0472">Membrane</keyword>
<evidence type="ECO:0000256" key="3">
    <source>
        <dbReference type="SAM" id="Phobius"/>
    </source>
</evidence>
<gene>
    <name evidence="5" type="ORF">EDC14_103553</name>
</gene>
<organism evidence="5 6">
    <name type="scientific">Hydrogenispora ethanolica</name>
    <dbReference type="NCBI Taxonomy" id="1082276"/>
    <lineage>
        <taxon>Bacteria</taxon>
        <taxon>Bacillati</taxon>
        <taxon>Bacillota</taxon>
        <taxon>Hydrogenispora</taxon>
    </lineage>
</organism>
<feature type="transmembrane region" description="Helical" evidence="3">
    <location>
        <begin position="289"/>
        <end position="311"/>
    </location>
</feature>
<dbReference type="Pfam" id="PF00361">
    <property type="entry name" value="Proton_antipo_M"/>
    <property type="match status" value="1"/>
</dbReference>
<dbReference type="RefSeq" id="WP_132016352.1">
    <property type="nucleotide sequence ID" value="NZ_SLUN01000035.1"/>
</dbReference>
<keyword evidence="3" id="KW-1133">Transmembrane helix</keyword>
<proteinExistence type="predicted"/>
<dbReference type="PANTHER" id="PTHR43373:SF1">
    <property type="entry name" value="NA(+)_H(+) ANTIPORTER SUBUNIT A"/>
    <property type="match status" value="1"/>
</dbReference>
<feature type="transmembrane region" description="Helical" evidence="3">
    <location>
        <begin position="592"/>
        <end position="611"/>
    </location>
</feature>
<dbReference type="PRINTS" id="PR01434">
    <property type="entry name" value="NADHDHGNASE5"/>
</dbReference>
<feature type="transmembrane region" description="Helical" evidence="3">
    <location>
        <begin position="488"/>
        <end position="506"/>
    </location>
</feature>
<feature type="transmembrane region" description="Helical" evidence="3">
    <location>
        <begin position="6"/>
        <end position="24"/>
    </location>
</feature>
<dbReference type="Proteomes" id="UP000295008">
    <property type="component" value="Unassembled WGS sequence"/>
</dbReference>